<comment type="caution">
    <text evidence="1">The sequence shown here is derived from an EMBL/GenBank/DDBJ whole genome shotgun (WGS) entry which is preliminary data.</text>
</comment>
<sequence length="487" mass="54336">MAQADPGPRILIVGAGFGGVAMAIELRKHGFSDITVLEGAPEPGGTWFHNSYPGAACDVPSPLYSFSFAQRTDWTHLCSPQPAILRYLQEVTRSFGIEPLIRFNSLVQDCTWDGDARQWTVRTADGAEHVGDALVIATGQLHQPVIPDLPGRDVFTGKQFHSARWDHDYDLTGKRVAVIGSGASAVQFVPEIAPKVARLTVFQRTGNWFLARRNRPYPFPIRWAIEHVPFVQPALRNFYYWYAELLTASIRHPRTLGKVVGLRSAAFMKRKVKDPELRRKIWPDHTFGCKRVLFSSHFLPALTRSNVDVVTEKITGLTETGVRTADGRVTDVDCVIWATGFATNDFMFPMEIRGRDGLDLREVWAKGAHAHLGITVPGFPSMFVLYGPNTNTSGGSIIWYLEQQAAYVRQALELVRDRNAAAIEVKPEVEAASDAALQRRFAGTAWLACDSWYRDSDGRIVANWPGYMRDYLAAVKEINGNDFELVS</sequence>
<dbReference type="InterPro" id="IPR036188">
    <property type="entry name" value="FAD/NAD-bd_sf"/>
</dbReference>
<dbReference type="InterPro" id="IPR051209">
    <property type="entry name" value="FAD-bind_Monooxygenase_sf"/>
</dbReference>
<dbReference type="SUPFAM" id="SSF51905">
    <property type="entry name" value="FAD/NAD(P)-binding domain"/>
    <property type="match status" value="2"/>
</dbReference>
<evidence type="ECO:0000313" key="1">
    <source>
        <dbReference type="EMBL" id="GAA0610100.1"/>
    </source>
</evidence>
<gene>
    <name evidence="1" type="ORF">GCM10009547_10240</name>
</gene>
<name>A0ABN1GEX3_9ACTN</name>
<evidence type="ECO:0000313" key="2">
    <source>
        <dbReference type="Proteomes" id="UP001500957"/>
    </source>
</evidence>
<dbReference type="PANTHER" id="PTHR42877:SF4">
    <property type="entry name" value="FAD_NAD(P)-BINDING DOMAIN-CONTAINING PROTEIN-RELATED"/>
    <property type="match status" value="1"/>
</dbReference>
<organism evidence="1 2">
    <name type="scientific">Sporichthya brevicatena</name>
    <dbReference type="NCBI Taxonomy" id="171442"/>
    <lineage>
        <taxon>Bacteria</taxon>
        <taxon>Bacillati</taxon>
        <taxon>Actinomycetota</taxon>
        <taxon>Actinomycetes</taxon>
        <taxon>Sporichthyales</taxon>
        <taxon>Sporichthyaceae</taxon>
        <taxon>Sporichthya</taxon>
    </lineage>
</organism>
<dbReference type="EMBL" id="BAAAHE010000007">
    <property type="protein sequence ID" value="GAA0610100.1"/>
    <property type="molecule type" value="Genomic_DNA"/>
</dbReference>
<dbReference type="Gene3D" id="3.50.50.60">
    <property type="entry name" value="FAD/NAD(P)-binding domain"/>
    <property type="match status" value="2"/>
</dbReference>
<dbReference type="PANTHER" id="PTHR42877">
    <property type="entry name" value="L-ORNITHINE N(5)-MONOOXYGENASE-RELATED"/>
    <property type="match status" value="1"/>
</dbReference>
<proteinExistence type="predicted"/>
<accession>A0ABN1GEX3</accession>
<reference evidence="2" key="1">
    <citation type="journal article" date="2019" name="Int. J. Syst. Evol. Microbiol.">
        <title>The Global Catalogue of Microorganisms (GCM) 10K type strain sequencing project: providing services to taxonomists for standard genome sequencing and annotation.</title>
        <authorList>
            <consortium name="The Broad Institute Genomics Platform"/>
            <consortium name="The Broad Institute Genome Sequencing Center for Infectious Disease"/>
            <person name="Wu L."/>
            <person name="Ma J."/>
        </authorList>
    </citation>
    <scope>NUCLEOTIDE SEQUENCE [LARGE SCALE GENOMIC DNA]</scope>
    <source>
        <strain evidence="2">JCM 10671</strain>
    </source>
</reference>
<dbReference type="RefSeq" id="WP_344602285.1">
    <property type="nucleotide sequence ID" value="NZ_BAAAHE010000007.1"/>
</dbReference>
<dbReference type="Proteomes" id="UP001500957">
    <property type="component" value="Unassembled WGS sequence"/>
</dbReference>
<dbReference type="PRINTS" id="PR00411">
    <property type="entry name" value="PNDRDTASEI"/>
</dbReference>
<dbReference type="Pfam" id="PF13738">
    <property type="entry name" value="Pyr_redox_3"/>
    <property type="match status" value="1"/>
</dbReference>
<protein>
    <submittedName>
        <fullName evidence="1">NAD(P)/FAD-dependent oxidoreductase</fullName>
    </submittedName>
</protein>
<keyword evidence="2" id="KW-1185">Reference proteome</keyword>